<organism evidence="1 2">
    <name type="scientific">Patagioenas fasciata monilis</name>
    <dbReference type="NCBI Taxonomy" id="372326"/>
    <lineage>
        <taxon>Eukaryota</taxon>
        <taxon>Metazoa</taxon>
        <taxon>Chordata</taxon>
        <taxon>Craniata</taxon>
        <taxon>Vertebrata</taxon>
        <taxon>Euteleostomi</taxon>
        <taxon>Archelosauria</taxon>
        <taxon>Archosauria</taxon>
        <taxon>Dinosauria</taxon>
        <taxon>Saurischia</taxon>
        <taxon>Theropoda</taxon>
        <taxon>Coelurosauria</taxon>
        <taxon>Aves</taxon>
        <taxon>Neognathae</taxon>
        <taxon>Neoaves</taxon>
        <taxon>Columbimorphae</taxon>
        <taxon>Columbiformes</taxon>
        <taxon>Columbidae</taxon>
        <taxon>Patagioenas</taxon>
    </lineage>
</organism>
<sequence>MAAGSCGREGGRSPKPPRNLQVLLLRMSKDVSARSPKPELVAVFLWVSQWKLYLLTGLFGHVFSWNGNMKVVLKVGAVQLRA</sequence>
<dbReference type="EMBL" id="LSYS01005191">
    <property type="protein sequence ID" value="OPJ78171.1"/>
    <property type="molecule type" value="Genomic_DNA"/>
</dbReference>
<evidence type="ECO:0000313" key="2">
    <source>
        <dbReference type="Proteomes" id="UP000190648"/>
    </source>
</evidence>
<proteinExistence type="predicted"/>
<comment type="caution">
    <text evidence="1">The sequence shown here is derived from an EMBL/GenBank/DDBJ whole genome shotgun (WGS) entry which is preliminary data.</text>
</comment>
<gene>
    <name evidence="1" type="ORF">AV530_015146</name>
</gene>
<keyword evidence="2" id="KW-1185">Reference proteome</keyword>
<dbReference type="Proteomes" id="UP000190648">
    <property type="component" value="Unassembled WGS sequence"/>
</dbReference>
<evidence type="ECO:0000313" key="1">
    <source>
        <dbReference type="EMBL" id="OPJ78171.1"/>
    </source>
</evidence>
<name>A0A1V4K1A5_PATFA</name>
<reference evidence="1 2" key="1">
    <citation type="submission" date="2016-02" db="EMBL/GenBank/DDBJ databases">
        <title>Band-tailed pigeon sequencing and assembly.</title>
        <authorList>
            <person name="Soares A.E."/>
            <person name="Novak B.J."/>
            <person name="Rice E.S."/>
            <person name="O'Connell B."/>
            <person name="Chang D."/>
            <person name="Weber S."/>
            <person name="Shapiro B."/>
        </authorList>
    </citation>
    <scope>NUCLEOTIDE SEQUENCE [LARGE SCALE GENOMIC DNA]</scope>
    <source>
        <strain evidence="1">BTP2013</strain>
        <tissue evidence="1">Blood</tissue>
    </source>
</reference>
<protein>
    <submittedName>
        <fullName evidence="1">Uncharacterized protein</fullName>
    </submittedName>
</protein>
<accession>A0A1V4K1A5</accession>
<dbReference type="AlphaFoldDB" id="A0A1V4K1A5"/>